<proteinExistence type="predicted"/>
<dbReference type="EMBL" id="BPRB01000171">
    <property type="protein sequence ID" value="GJE60901.1"/>
    <property type="molecule type" value="Genomic_DNA"/>
</dbReference>
<reference evidence="1" key="1">
    <citation type="journal article" date="2021" name="Front. Microbiol.">
        <title>Comprehensive Comparative Genomics and Phenotyping of Methylobacterium Species.</title>
        <authorList>
            <person name="Alessa O."/>
            <person name="Ogura Y."/>
            <person name="Fujitani Y."/>
            <person name="Takami H."/>
            <person name="Hayashi T."/>
            <person name="Sahin N."/>
            <person name="Tani A."/>
        </authorList>
    </citation>
    <scope>NUCLEOTIDE SEQUENCE</scope>
    <source>
        <strain evidence="1">DSM 23632</strain>
    </source>
</reference>
<name>A0ABQ4U0C9_9HYPH</name>
<reference evidence="1" key="2">
    <citation type="submission" date="2021-08" db="EMBL/GenBank/DDBJ databases">
        <authorList>
            <person name="Tani A."/>
            <person name="Ola A."/>
            <person name="Ogura Y."/>
            <person name="Katsura K."/>
            <person name="Hayashi T."/>
        </authorList>
    </citation>
    <scope>NUCLEOTIDE SEQUENCE</scope>
    <source>
        <strain evidence="1">DSM 23632</strain>
    </source>
</reference>
<dbReference type="RefSeq" id="WP_238183484.1">
    <property type="nucleotide sequence ID" value="NZ_BPRB01000171.1"/>
</dbReference>
<accession>A0ABQ4U0C9</accession>
<dbReference type="Proteomes" id="UP001055057">
    <property type="component" value="Unassembled WGS sequence"/>
</dbReference>
<organism evidence="1 2">
    <name type="scientific">Methylobacterium trifolii</name>
    <dbReference type="NCBI Taxonomy" id="1003092"/>
    <lineage>
        <taxon>Bacteria</taxon>
        <taxon>Pseudomonadati</taxon>
        <taxon>Pseudomonadota</taxon>
        <taxon>Alphaproteobacteria</taxon>
        <taxon>Hyphomicrobiales</taxon>
        <taxon>Methylobacteriaceae</taxon>
        <taxon>Methylobacterium</taxon>
    </lineage>
</organism>
<evidence type="ECO:0000313" key="2">
    <source>
        <dbReference type="Proteomes" id="UP001055057"/>
    </source>
</evidence>
<keyword evidence="2" id="KW-1185">Reference proteome</keyword>
<sequence>MAKTRTAAKDGPIFSGALDMNAPDTAEKFRRAALIYTNEAKRSKESAVNALRREGFLTKTGKVAKIYLDRP</sequence>
<comment type="caution">
    <text evidence="1">The sequence shown here is derived from an EMBL/GenBank/DDBJ whole genome shotgun (WGS) entry which is preliminary data.</text>
</comment>
<evidence type="ECO:0000313" key="1">
    <source>
        <dbReference type="EMBL" id="GJE60901.1"/>
    </source>
</evidence>
<gene>
    <name evidence="1" type="ORF">MPOCJGCO_3020</name>
</gene>
<protein>
    <submittedName>
        <fullName evidence="1">Uncharacterized protein</fullName>
    </submittedName>
</protein>